<feature type="transmembrane region" description="Helical" evidence="13">
    <location>
        <begin position="12"/>
        <end position="34"/>
    </location>
</feature>
<evidence type="ECO:0000256" key="2">
    <source>
        <dbReference type="ARBA" id="ARBA00007647"/>
    </source>
</evidence>
<gene>
    <name evidence="16" type="primary">LOC104591618</name>
</gene>
<evidence type="ECO:0000313" key="15">
    <source>
        <dbReference type="Proteomes" id="UP000189703"/>
    </source>
</evidence>
<dbReference type="SMART" id="SM00184">
    <property type="entry name" value="RING"/>
    <property type="match status" value="1"/>
</dbReference>
<evidence type="ECO:0000256" key="7">
    <source>
        <dbReference type="ARBA" id="ARBA00022771"/>
    </source>
</evidence>
<keyword evidence="5 13" id="KW-0812">Transmembrane</keyword>
<protein>
    <submittedName>
        <fullName evidence="16">Glycosyltransferase family 92 protein RCOM_0530710</fullName>
    </submittedName>
</protein>
<keyword evidence="8" id="KW-0862">Zinc</keyword>
<reference evidence="16" key="1">
    <citation type="submission" date="2025-08" db="UniProtKB">
        <authorList>
            <consortium name="RefSeq"/>
        </authorList>
    </citation>
    <scope>IDENTIFICATION</scope>
</reference>
<keyword evidence="7 11" id="KW-0863">Zinc-finger</keyword>
<dbReference type="Pfam" id="PF00097">
    <property type="entry name" value="zf-C3HC4"/>
    <property type="match status" value="1"/>
</dbReference>
<accession>A0A1U7Z8N4</accession>
<name>A0A1U7Z8N4_NELNU</name>
<dbReference type="FunCoup" id="A0A1U7Z8N4">
    <property type="interactions" value="246"/>
</dbReference>
<dbReference type="InterPro" id="IPR008166">
    <property type="entry name" value="Glyco_transf_92"/>
</dbReference>
<dbReference type="InterPro" id="IPR017907">
    <property type="entry name" value="Znf_RING_CS"/>
</dbReference>
<dbReference type="InParanoid" id="A0A1U7Z8N4"/>
<keyword evidence="6" id="KW-0479">Metal-binding</keyword>
<evidence type="ECO:0000313" key="16">
    <source>
        <dbReference type="RefSeq" id="XP_010248830.2"/>
    </source>
</evidence>
<organism evidence="15 16">
    <name type="scientific">Nelumbo nucifera</name>
    <name type="common">Sacred lotus</name>
    <dbReference type="NCBI Taxonomy" id="4432"/>
    <lineage>
        <taxon>Eukaryota</taxon>
        <taxon>Viridiplantae</taxon>
        <taxon>Streptophyta</taxon>
        <taxon>Embryophyta</taxon>
        <taxon>Tracheophyta</taxon>
        <taxon>Spermatophyta</taxon>
        <taxon>Magnoliopsida</taxon>
        <taxon>Proteales</taxon>
        <taxon>Nelumbonaceae</taxon>
        <taxon>Nelumbo</taxon>
    </lineage>
</organism>
<dbReference type="GeneID" id="104591618"/>
<keyword evidence="4" id="KW-0808">Transferase</keyword>
<dbReference type="PANTHER" id="PTHR21461:SF55">
    <property type="entry name" value="GLYCOSYLTRANSFERASE FAMILY 92 PROTEIN"/>
    <property type="match status" value="1"/>
</dbReference>
<sequence length="995" mass="113500">MKDRRKREVVPWSTSFWCALFMVLSCVLFTGLTFSTFRRFGESFHPVLISAWQNPAMEAISGDSSLPPAIEIKETVFFPDQILIFLKYPPSSASLLTKEDLDCVYTPPNSSHPLRKLPPLRLDRQRPDYEIVRCPFEQRGFTVSLALKSNGGHLPAGSVHRWDSLVYEALLDRDNTTIVFVKGLNLRPNRLSDPSRFECVYDGDFNSTKHLLRSDVISVAQEIVRCKTPLIVMNGPHNPNNSMKVSIRVKGGRILNSVAHPEAVEPDAGKYEMCVCTMLRNQARFLQEWVMYHGRIGVQRWFIYDNNSDDDIHRMIEMLKGSGYNMTRHAWPWIKTQEAGFSHCAMRARESCKWVGFIDVDEFLYMPSGLYLHDVVRNQSGSYYSDHGQVGEIRISCHSFGPSGLKRVPEKGVTVGYTCRMGTPERHKSIVRPEALNSTLINVVHHFHLREGFKYVDVERGVMVINHYKYQVWEVFKEKFYRRVATYVADWRVKENVGSKDRTPGLGTKAVEPRDWSNRFCQVMDTGLRDWVLRVMADPHTGILPWQEQNDRSLIEESKDGRQYPIQKYRPLLRNFTLPVFPLSDFRPILCFYLAQVKKKQRMTTEDNESPPNAEVPTKELVDVENLGNLESIMSPRFRTVAAMAGWDEEALLLATLIVEDTPDRESKEKKRAHLQFKSPQTSSRRKRRAQRRNPASIPIVVLNLDDEETTGEEDAAKKMESKVKVIEEKKREEDGVALPEKASDASSSRSSLPCMDRLREELSCAICLEICFEPSTTPCGHSFCKKCLRSAADKCGKRCPKCRQLIGNGRSCTVNTVLWNTIQLLFPAEVEARKATGALNSREAARRSPGKGNTRNRIIPLSSRMSREISASRREVPSPEEEVDAALAFTARRRRGVTGQELDDVLDISVRGRRRVPGRVDDGSALAFTREGSPNHEEDAALAFRFQREEFMEAFRGTTYHHHMQPRSSLSSARANLRAMASRAMKLRIRGRST</sequence>
<dbReference type="InterPro" id="IPR013083">
    <property type="entry name" value="Znf_RING/FYVE/PHD"/>
</dbReference>
<dbReference type="STRING" id="4432.A0A1U7Z8N4"/>
<dbReference type="eggNOG" id="KOG4159">
    <property type="taxonomic scope" value="Eukaryota"/>
</dbReference>
<evidence type="ECO:0000256" key="4">
    <source>
        <dbReference type="ARBA" id="ARBA00022679"/>
    </source>
</evidence>
<dbReference type="PROSITE" id="PS51257">
    <property type="entry name" value="PROKAR_LIPOPROTEIN"/>
    <property type="match status" value="1"/>
</dbReference>
<dbReference type="GO" id="GO:0008270">
    <property type="term" value="F:zinc ion binding"/>
    <property type="evidence" value="ECO:0007669"/>
    <property type="project" value="UniProtKB-KW"/>
</dbReference>
<dbReference type="GO" id="GO:0016757">
    <property type="term" value="F:glycosyltransferase activity"/>
    <property type="evidence" value="ECO:0000318"/>
    <property type="project" value="GO_Central"/>
</dbReference>
<evidence type="ECO:0000256" key="8">
    <source>
        <dbReference type="ARBA" id="ARBA00022833"/>
    </source>
</evidence>
<feature type="region of interest" description="Disordered" evidence="12">
    <location>
        <begin position="731"/>
        <end position="751"/>
    </location>
</feature>
<evidence type="ECO:0000256" key="12">
    <source>
        <dbReference type="SAM" id="MobiDB-lite"/>
    </source>
</evidence>
<feature type="region of interest" description="Disordered" evidence="12">
    <location>
        <begin position="663"/>
        <end position="699"/>
    </location>
</feature>
<dbReference type="AlphaFoldDB" id="A0A1U7Z8N4"/>
<keyword evidence="9 13" id="KW-1133">Transmembrane helix</keyword>
<dbReference type="Pfam" id="PF01697">
    <property type="entry name" value="Glyco_transf_92"/>
    <property type="match status" value="1"/>
</dbReference>
<dbReference type="RefSeq" id="XP_010248830.2">
    <property type="nucleotide sequence ID" value="XM_010250528.2"/>
</dbReference>
<dbReference type="GO" id="GO:0016020">
    <property type="term" value="C:membrane"/>
    <property type="evidence" value="ECO:0007669"/>
    <property type="project" value="UniProtKB-SubCell"/>
</dbReference>
<feature type="domain" description="RING-type" evidence="14">
    <location>
        <begin position="765"/>
        <end position="804"/>
    </location>
</feature>
<evidence type="ECO:0000256" key="6">
    <source>
        <dbReference type="ARBA" id="ARBA00022723"/>
    </source>
</evidence>
<dbReference type="GO" id="GO:0005737">
    <property type="term" value="C:cytoplasm"/>
    <property type="evidence" value="ECO:0000318"/>
    <property type="project" value="GO_Central"/>
</dbReference>
<dbReference type="SUPFAM" id="SSF57850">
    <property type="entry name" value="RING/U-box"/>
    <property type="match status" value="1"/>
</dbReference>
<dbReference type="InterPro" id="IPR001841">
    <property type="entry name" value="Znf_RING"/>
</dbReference>
<dbReference type="PROSITE" id="PS50089">
    <property type="entry name" value="ZF_RING_2"/>
    <property type="match status" value="1"/>
</dbReference>
<keyword evidence="15" id="KW-1185">Reference proteome</keyword>
<evidence type="ECO:0000256" key="10">
    <source>
        <dbReference type="ARBA" id="ARBA00023136"/>
    </source>
</evidence>
<keyword evidence="3" id="KW-0328">Glycosyltransferase</keyword>
<dbReference type="Gene3D" id="3.30.40.10">
    <property type="entry name" value="Zinc/RING finger domain, C3HC4 (zinc finger)"/>
    <property type="match status" value="1"/>
</dbReference>
<proteinExistence type="inferred from homology"/>
<evidence type="ECO:0000256" key="1">
    <source>
        <dbReference type="ARBA" id="ARBA00004167"/>
    </source>
</evidence>
<evidence type="ECO:0000256" key="9">
    <source>
        <dbReference type="ARBA" id="ARBA00022989"/>
    </source>
</evidence>
<dbReference type="OrthoDB" id="2526284at2759"/>
<evidence type="ECO:0000256" key="5">
    <source>
        <dbReference type="ARBA" id="ARBA00022692"/>
    </source>
</evidence>
<dbReference type="PROSITE" id="PS00518">
    <property type="entry name" value="ZF_RING_1"/>
    <property type="match status" value="1"/>
</dbReference>
<evidence type="ECO:0000256" key="11">
    <source>
        <dbReference type="PROSITE-ProRule" id="PRU00175"/>
    </source>
</evidence>
<evidence type="ECO:0000256" key="13">
    <source>
        <dbReference type="SAM" id="Phobius"/>
    </source>
</evidence>
<dbReference type="OMA" id="RISCHSF"/>
<comment type="similarity">
    <text evidence="2">Belongs to the glycosyltransferase 92 family.</text>
</comment>
<dbReference type="KEGG" id="nnu:104591618"/>
<dbReference type="InterPro" id="IPR018957">
    <property type="entry name" value="Znf_C3HC4_RING-type"/>
</dbReference>
<dbReference type="Proteomes" id="UP000189703">
    <property type="component" value="Unplaced"/>
</dbReference>
<comment type="subcellular location">
    <subcellularLocation>
        <location evidence="1">Membrane</location>
        <topology evidence="1">Single-pass membrane protein</topology>
    </subcellularLocation>
</comment>
<keyword evidence="10 13" id="KW-0472">Membrane</keyword>
<dbReference type="PANTHER" id="PTHR21461">
    <property type="entry name" value="GLYCOSYLTRANSFERASE FAMILY 92 PROTEIN"/>
    <property type="match status" value="1"/>
</dbReference>
<evidence type="ECO:0000256" key="3">
    <source>
        <dbReference type="ARBA" id="ARBA00022676"/>
    </source>
</evidence>
<evidence type="ECO:0000259" key="14">
    <source>
        <dbReference type="PROSITE" id="PS50089"/>
    </source>
</evidence>